<evidence type="ECO:0000256" key="3">
    <source>
        <dbReference type="ARBA" id="ARBA00022837"/>
    </source>
</evidence>
<evidence type="ECO:0000256" key="7">
    <source>
        <dbReference type="SAM" id="MobiDB-lite"/>
    </source>
</evidence>
<feature type="compositionally biased region" description="Basic and acidic residues" evidence="7">
    <location>
        <begin position="2119"/>
        <end position="2132"/>
    </location>
</feature>
<dbReference type="InterPro" id="IPR018247">
    <property type="entry name" value="EF_Hand_1_Ca_BS"/>
</dbReference>
<feature type="region of interest" description="Disordered" evidence="7">
    <location>
        <begin position="1154"/>
        <end position="1282"/>
    </location>
</feature>
<evidence type="ECO:0000256" key="6">
    <source>
        <dbReference type="SAM" id="Coils"/>
    </source>
</evidence>
<feature type="compositionally biased region" description="Basic and acidic residues" evidence="7">
    <location>
        <begin position="1398"/>
        <end position="1416"/>
    </location>
</feature>
<accession>A0AAN7NEL7</accession>
<dbReference type="Pfam" id="PF00071">
    <property type="entry name" value="Ras"/>
    <property type="match status" value="1"/>
</dbReference>
<feature type="compositionally biased region" description="Basic and acidic residues" evidence="7">
    <location>
        <begin position="1024"/>
        <end position="1037"/>
    </location>
</feature>
<feature type="compositionally biased region" description="Basic and acidic residues" evidence="7">
    <location>
        <begin position="1607"/>
        <end position="1623"/>
    </location>
</feature>
<dbReference type="Gene3D" id="1.10.238.10">
    <property type="entry name" value="EF-hand"/>
    <property type="match status" value="1"/>
</dbReference>
<feature type="region of interest" description="Disordered" evidence="7">
    <location>
        <begin position="671"/>
        <end position="903"/>
    </location>
</feature>
<dbReference type="GO" id="GO:0005525">
    <property type="term" value="F:GTP binding"/>
    <property type="evidence" value="ECO:0007669"/>
    <property type="project" value="UniProtKB-KW"/>
</dbReference>
<feature type="compositionally biased region" description="Basic and acidic residues" evidence="7">
    <location>
        <begin position="1230"/>
        <end position="1239"/>
    </location>
</feature>
<feature type="domain" description="EF-hand" evidence="8">
    <location>
        <begin position="44"/>
        <end position="79"/>
    </location>
</feature>
<feature type="compositionally biased region" description="Basic and acidic residues" evidence="7">
    <location>
        <begin position="1249"/>
        <end position="1260"/>
    </location>
</feature>
<feature type="compositionally biased region" description="Basic and acidic residues" evidence="7">
    <location>
        <begin position="1875"/>
        <end position="1893"/>
    </location>
</feature>
<feature type="compositionally biased region" description="Basic and acidic residues" evidence="7">
    <location>
        <begin position="1726"/>
        <end position="1737"/>
    </location>
</feature>
<dbReference type="NCBIfam" id="TIGR00231">
    <property type="entry name" value="small_GTP"/>
    <property type="match status" value="1"/>
</dbReference>
<evidence type="ECO:0000256" key="5">
    <source>
        <dbReference type="ARBA" id="ARBA00023288"/>
    </source>
</evidence>
<dbReference type="CDD" id="cd00051">
    <property type="entry name" value="EFh"/>
    <property type="match status" value="1"/>
</dbReference>
<keyword evidence="6" id="KW-0175">Coiled coil</keyword>
<feature type="region of interest" description="Disordered" evidence="7">
    <location>
        <begin position="2541"/>
        <end position="2587"/>
    </location>
</feature>
<dbReference type="PROSITE" id="PS00018">
    <property type="entry name" value="EF_HAND_1"/>
    <property type="match status" value="1"/>
</dbReference>
<feature type="region of interest" description="Disordered" evidence="7">
    <location>
        <begin position="1538"/>
        <end position="1758"/>
    </location>
</feature>
<evidence type="ECO:0000256" key="4">
    <source>
        <dbReference type="ARBA" id="ARBA00023134"/>
    </source>
</evidence>
<feature type="region of interest" description="Disordered" evidence="7">
    <location>
        <begin position="920"/>
        <end position="1107"/>
    </location>
</feature>
<dbReference type="InterPro" id="IPR011992">
    <property type="entry name" value="EF-hand-dom_pair"/>
</dbReference>
<dbReference type="EMBL" id="JAUNZN010000022">
    <property type="protein sequence ID" value="KAK4809093.1"/>
    <property type="molecule type" value="Genomic_DNA"/>
</dbReference>
<feature type="compositionally biased region" description="Low complexity" evidence="7">
    <location>
        <begin position="26"/>
        <end position="40"/>
    </location>
</feature>
<dbReference type="SUPFAM" id="SSF47473">
    <property type="entry name" value="EF-hand"/>
    <property type="match status" value="1"/>
</dbReference>
<sequence>MAERRAAAKGRRMGSSRRKQLREGSGEAPAAAPGPGEELPWASEIVQRVQDFFRERDKDQTGFVTRSDMQKLQEEDLPCSAEELELVFDGLDAAGTGQLSTEEFTAGLWQFLSSQKAARDHRRRKTASRRVRLVVPSPVLEGVDSEERRQFAAFMDQLGTDNVSEEQEIWQLWVKLRQDEPQLLGNLEDFLAKMRHRIQEARSKKEALEVTLNKHVAEHDKEVQQLCEALEQQIQQEQQRLEQETGEWVLMSLLPSQSMARSQQHSMELQQALDASEREVQRLVTAQMELETRCRSLRSMQQAASTENRQLEESNRVLEDRLEHLHQQLQQTHELLRTARASMAREHAEEPGDRAVAELPGKMSLSPQMSLEKSEKNHSEMQIRLGTQGTEPKAKSTHHVVWEILPAETSILGPPPRASSTEEDPFPEFLKEERFSDQSSLLTEMNDAIAALSKQLKPQAPGAPPAPADAARHPQDDAEPQTGLEAAAAHDTTPGILQETLPSHVGHELFEGDLKEGPATAELRAPDMTQAGASAGAGHCRAQEPGAEQGESSEEARRMLFLQGKGAGEKELMLKAVEHLQGAPGESVEAGEQALMEVEGEGWMQEKTGWEEAQVLGEAEEVALNQGENLEAGLGPPETGEGGLAAGWQLATDELGPAAAPEERAQPLGTGLGEEAELPSGLSEKLEIKPGERLEPKPPSGGEARMEAAQGDGVLPEVTEAPDPGMLEEERVDAEVQPWGETLDADVPPAPAQHGGSSRAGAEEGEVEVTQPREAEPRPQGESARGDAAWGGSTGAEGLLPPADVQEGGVGTDVQAPEAQSSDADVQLLAEVEELKASTEADLQPPSEAGSPGTEQGGSVAPGVQPLDQLDKPELGLGEEMGAAAVHGEGPSPAETPAGSLDLGGLFPVKAQALELVGAEESQADTQLRGGASAEAPRGGGDHAAVQLGEEAEDGGRGQGERELPREPVVALRGAGFGQGEEGAGVEEQAGAEGDERSAGRGDPAPLHLGPFGVQRPGAEVDGDVQHPEEEGERELAPGEGMNHDGLFPVKAQALELEESEDSWAGTQLRGGASPETPQGGEAGAAVQLGEEAEDGGRGQGECELPREPVVDLRGAGFGQGEEGAGADVQPREEAVILGTLEDRSPDANVQLLAEAEELQWTPGGSTEADLEPHSEAGSLDTEQGGSVAPDVQPLDLVDKPELVEMVEAEDLQADTQLRGGASPETPQGRGDRAARQLVEEAEDGAQGQDERGLSHEPVLHPHGVAIRQGEGAPEGVQPREEAEILDMVKGQSPDANVQLLAEAEELQLTPGGSTEADLEPHGEAGSLDTEQGGSMAPDVQLLDQVDKPELVEMVEAEDSWADTQLHGVASSETPQEWGDRAAVPLVEEAEDGAQGQGERELHHEHVLRPHGETLRQGEGAPEGVQPPEEAESLGTLEDQSPDANAQLLAETDELEWTPGGSTEADLQPPGTEQGGSVAPGVQPLDQLDKPELGLGEEMGAAAVHGEGPSPAETPVGSLDLGGLFPVKAQALELVGAEESQADTQLRGGASAEAPRGGGDHAAVQLGEEAEDGGRGQGERELPREPVVDLRGAGFGQGEEGAGADVQPREEAVILGTLEDRSPDANVQLLAEAEELQLTPGGSTEADLEPHGKAGSLDTEQGGSVAPDVQLLDQVDKPELVEMVEAEDLQADTQLRGGASPETPQGRGDRAARQLVEEAEDGAQGQDERGLSHEPVLHPHGVAIRQGEGAPEGVQPREEAEILDMVKGQSPDANVQLLAEAEELQLTPGGSTEADLEPHGKAGSLDTEQGGSVAPDVQLLDQVDKPELVEMVEAEDSWADTQLHGVASSETPREWGDRAAVPFVEEAEDGAQGQGERELHHEHVLRPHGETLRQGEGAPEGVQPPEEAESLGTLEDQSPDANAQLLAETDELEWTPGGSTEADLQPPGTEQGGSVAPGVQPLDQLDKPELGLGEEMGAAAVHGEGPSPAETPAGSLDLGGLFPVKAQALELVGAEESQADTQLRGGASAEAPRGGGDHAAVQLGEEAEDGGRGQGERELPREPVVALRGAGFGQGEEGAGVEEQAGAEGDERSAGRGDPAPLHLGLVGVQRPGAEVDGDVQHPEEEGERELAPGEGMNHDGLFPVKAQALELEESEDSWAGTQLRGGASPETPQGGEAGAAVQLGEEAEDGGRGQGERELPREPVVALRGAGFGQGEEGAGADVQPREEAVILGTLEDRSPDANVQLLAEAEELQWTPGGSTEADVAPLGAAGMREGEQSQAPGLDAGLCAAHTADVWEGAAGARVSPPAEAALHPEHAAAAGGPGLEAMLGALTGPDWQILEDAQTLEIAQGERADAEERALDGARGLEVVRGERLEAGARILVETQSLGIKQGHDDGASALAPPVSEVTLQIGTLKLETMMQEDVLVPDVWRLGASEQAAQSELQEQVSAQADKVRLHAASQQSEEKLPHVMETEQVAAGPAKPPKQEVPPASTLHTRVQQEEDAGNDQLGMVLRDSSLGDAANSSMQSQRQLLGEQNKDLSAGQQEEKQEVGWKMSQEGEPSSGEPGAVTADGAGAAPRGSPEASLDPDHLYNVLFVGDSHVGKTSFLYRLHADTFNPHLTATVGLDYQVKNLVVDNKRFAIRLWDSAGQERYHSITKQFFRKADGVVLMYDITSEYSFSNVRYWLSCIQEGAEDGVAILLLGNKTDCAAERQVPTKEGERLAKEHQLVFYECSAASGHNISESMVSLIRLLKVREDELKNKAEEVPKLPQKKKGCCW</sequence>
<dbReference type="Gene3D" id="3.40.50.300">
    <property type="entry name" value="P-loop containing nucleotide triphosphate hydrolases"/>
    <property type="match status" value="1"/>
</dbReference>
<reference evidence="9 10" key="1">
    <citation type="journal article" date="2023" name="J. Hered.">
        <title>Chromosome-level genome of the wood stork (Mycteria americana) provides insight into avian chromosome evolution.</title>
        <authorList>
            <person name="Flamio R. Jr."/>
            <person name="Ramstad K.M."/>
        </authorList>
    </citation>
    <scope>NUCLEOTIDE SEQUENCE [LARGE SCALE GENOMIC DNA]</scope>
    <source>
        <strain evidence="9">JAX WOST 10</strain>
    </source>
</reference>
<dbReference type="SMART" id="SM00176">
    <property type="entry name" value="RAN"/>
    <property type="match status" value="1"/>
</dbReference>
<evidence type="ECO:0000313" key="10">
    <source>
        <dbReference type="Proteomes" id="UP001333110"/>
    </source>
</evidence>
<feature type="compositionally biased region" description="Basic and acidic residues" evidence="7">
    <location>
        <begin position="2466"/>
        <end position="2475"/>
    </location>
</feature>
<feature type="compositionally biased region" description="Basic and acidic residues" evidence="7">
    <location>
        <begin position="954"/>
        <end position="966"/>
    </location>
</feature>
<dbReference type="InterPro" id="IPR050227">
    <property type="entry name" value="Rab"/>
</dbReference>
<gene>
    <name evidence="9" type="ORF">QYF61_004029</name>
</gene>
<protein>
    <recommendedName>
        <fullName evidence="8">EF-hand domain-containing protein</fullName>
    </recommendedName>
</protein>
<evidence type="ECO:0000256" key="1">
    <source>
        <dbReference type="ARBA" id="ARBA00022723"/>
    </source>
</evidence>
<dbReference type="InterPro" id="IPR002048">
    <property type="entry name" value="EF_hand_dom"/>
</dbReference>
<dbReference type="PRINTS" id="PR00449">
    <property type="entry name" value="RASTRNSFRMNG"/>
</dbReference>
<dbReference type="InterPro" id="IPR005225">
    <property type="entry name" value="Small_GTP-bd"/>
</dbReference>
<keyword evidence="10" id="KW-1185">Reference proteome</keyword>
<feature type="region of interest" description="Disordered" evidence="7">
    <location>
        <begin position="1783"/>
        <end position="1999"/>
    </location>
</feature>
<evidence type="ECO:0000259" key="8">
    <source>
        <dbReference type="PROSITE" id="PS50222"/>
    </source>
</evidence>
<proteinExistence type="predicted"/>
<dbReference type="SMART" id="SM00173">
    <property type="entry name" value="RAS"/>
    <property type="match status" value="1"/>
</dbReference>
<dbReference type="GO" id="GO:0005509">
    <property type="term" value="F:calcium ion binding"/>
    <property type="evidence" value="ECO:0007669"/>
    <property type="project" value="InterPro"/>
</dbReference>
<dbReference type="InterPro" id="IPR027417">
    <property type="entry name" value="P-loop_NTPase"/>
</dbReference>
<feature type="region of interest" description="Disordered" evidence="7">
    <location>
        <begin position="457"/>
        <end position="481"/>
    </location>
</feature>
<keyword evidence="4" id="KW-0342">GTP-binding</keyword>
<feature type="compositionally biased region" description="Basic and acidic residues" evidence="7">
    <location>
        <begin position="1707"/>
        <end position="1716"/>
    </location>
</feature>
<keyword evidence="1" id="KW-0479">Metal-binding</keyword>
<dbReference type="PROSITE" id="PS50222">
    <property type="entry name" value="EF_HAND_2"/>
    <property type="match status" value="1"/>
</dbReference>
<feature type="compositionally biased region" description="Basic and acidic residues" evidence="7">
    <location>
        <begin position="2049"/>
        <end position="2061"/>
    </location>
</feature>
<feature type="region of interest" description="Disordered" evidence="7">
    <location>
        <begin position="1303"/>
        <end position="1521"/>
    </location>
</feature>
<dbReference type="PANTHER" id="PTHR47977">
    <property type="entry name" value="RAS-RELATED PROTEIN RAB"/>
    <property type="match status" value="1"/>
</dbReference>
<name>A0AAN7NEL7_MYCAM</name>
<dbReference type="PROSITE" id="PS51421">
    <property type="entry name" value="RAS"/>
    <property type="match status" value="1"/>
</dbReference>
<keyword evidence="5" id="KW-0449">Lipoprotein</keyword>
<feature type="region of interest" description="Disordered" evidence="7">
    <location>
        <begin position="2015"/>
        <end position="2179"/>
    </location>
</feature>
<dbReference type="InterPro" id="IPR001806">
    <property type="entry name" value="Small_GTPase"/>
</dbReference>
<feature type="region of interest" description="Disordered" evidence="7">
    <location>
        <begin position="2446"/>
        <end position="2500"/>
    </location>
</feature>
<evidence type="ECO:0000313" key="9">
    <source>
        <dbReference type="EMBL" id="KAK4809093.1"/>
    </source>
</evidence>
<keyword evidence="3" id="KW-0106">Calcium</keyword>
<feature type="region of interest" description="Disordered" evidence="7">
    <location>
        <begin position="1"/>
        <end position="41"/>
    </location>
</feature>
<dbReference type="Proteomes" id="UP001333110">
    <property type="component" value="Unassembled WGS sequence"/>
</dbReference>
<dbReference type="SMART" id="SM00175">
    <property type="entry name" value="RAB"/>
    <property type="match status" value="1"/>
</dbReference>
<feature type="compositionally biased region" description="Basic and acidic residues" evidence="7">
    <location>
        <begin position="1572"/>
        <end position="1588"/>
    </location>
</feature>
<dbReference type="SMART" id="SM00174">
    <property type="entry name" value="RHO"/>
    <property type="match status" value="1"/>
</dbReference>
<feature type="compositionally biased region" description="Basic residues" evidence="7">
    <location>
        <begin position="7"/>
        <end position="20"/>
    </location>
</feature>
<comment type="caution">
    <text evidence="9">The sequence shown here is derived from an EMBL/GenBank/DDBJ whole genome shotgun (WGS) entry which is preliminary data.</text>
</comment>
<keyword evidence="2" id="KW-0547">Nucleotide-binding</keyword>
<organism evidence="9 10">
    <name type="scientific">Mycteria americana</name>
    <name type="common">Wood stork</name>
    <dbReference type="NCBI Taxonomy" id="33587"/>
    <lineage>
        <taxon>Eukaryota</taxon>
        <taxon>Metazoa</taxon>
        <taxon>Chordata</taxon>
        <taxon>Craniata</taxon>
        <taxon>Vertebrata</taxon>
        <taxon>Euteleostomi</taxon>
        <taxon>Archelosauria</taxon>
        <taxon>Archosauria</taxon>
        <taxon>Dinosauria</taxon>
        <taxon>Saurischia</taxon>
        <taxon>Theropoda</taxon>
        <taxon>Coelurosauria</taxon>
        <taxon>Aves</taxon>
        <taxon>Neognathae</taxon>
        <taxon>Neoaves</taxon>
        <taxon>Aequornithes</taxon>
        <taxon>Ciconiiformes</taxon>
        <taxon>Ciconiidae</taxon>
        <taxon>Mycteria</taxon>
    </lineage>
</organism>
<evidence type="ECO:0000256" key="2">
    <source>
        <dbReference type="ARBA" id="ARBA00022741"/>
    </source>
</evidence>
<dbReference type="SUPFAM" id="SSF52540">
    <property type="entry name" value="P-loop containing nucleoside triphosphate hydrolases"/>
    <property type="match status" value="1"/>
</dbReference>
<feature type="coiled-coil region" evidence="6">
    <location>
        <begin position="184"/>
        <end position="335"/>
    </location>
</feature>
<feature type="compositionally biased region" description="Basic and acidic residues" evidence="7">
    <location>
        <begin position="684"/>
        <end position="696"/>
    </location>
</feature>
<dbReference type="GO" id="GO:0003924">
    <property type="term" value="F:GTPase activity"/>
    <property type="evidence" value="ECO:0007669"/>
    <property type="project" value="InterPro"/>
</dbReference>
<dbReference type="PROSITE" id="PS51419">
    <property type="entry name" value="RAB"/>
    <property type="match status" value="1"/>
</dbReference>
<dbReference type="FunFam" id="3.40.50.300:FF:001129">
    <property type="entry name" value="ras-related protein Rab-44 isoform X2"/>
    <property type="match status" value="1"/>
</dbReference>
<dbReference type="CDD" id="cd00154">
    <property type="entry name" value="Rab"/>
    <property type="match status" value="1"/>
</dbReference>
<feature type="region of interest" description="Disordered" evidence="7">
    <location>
        <begin position="531"/>
        <end position="554"/>
    </location>
</feature>